<keyword evidence="2" id="KW-0238">DNA-binding</keyword>
<dbReference type="Gene3D" id="3.30.450.40">
    <property type="match status" value="1"/>
</dbReference>
<evidence type="ECO:0000256" key="2">
    <source>
        <dbReference type="ARBA" id="ARBA00023125"/>
    </source>
</evidence>
<proteinExistence type="predicted"/>
<feature type="domain" description="IclR-ED" evidence="5">
    <location>
        <begin position="64"/>
        <end position="246"/>
    </location>
</feature>
<dbReference type="InterPro" id="IPR050707">
    <property type="entry name" value="HTH_MetabolicPath_Reg"/>
</dbReference>
<evidence type="ECO:0000256" key="3">
    <source>
        <dbReference type="ARBA" id="ARBA00023163"/>
    </source>
</evidence>
<dbReference type="Pfam" id="PF01614">
    <property type="entry name" value="IclR_C"/>
    <property type="match status" value="1"/>
</dbReference>
<dbReference type="InterPro" id="IPR014757">
    <property type="entry name" value="Tscrpt_reg_IclR_C"/>
</dbReference>
<dbReference type="InterPro" id="IPR036390">
    <property type="entry name" value="WH_DNA-bd_sf"/>
</dbReference>
<gene>
    <name evidence="6" type="ORF">GB927_000215</name>
</gene>
<dbReference type="Proteomes" id="UP000996601">
    <property type="component" value="Unassembled WGS sequence"/>
</dbReference>
<comment type="caution">
    <text evidence="6">The sequence shown here is derived from an EMBL/GenBank/DDBJ whole genome shotgun (WGS) entry which is preliminary data.</text>
</comment>
<dbReference type="PROSITE" id="PS51077">
    <property type="entry name" value="HTH_ICLR"/>
    <property type="match status" value="1"/>
</dbReference>
<dbReference type="PROSITE" id="PS51078">
    <property type="entry name" value="ICLR_ED"/>
    <property type="match status" value="1"/>
</dbReference>
<reference evidence="6" key="1">
    <citation type="submission" date="2021-07" db="EMBL/GenBank/DDBJ databases">
        <title>Shinella sp. nov., a novel member of the genus Shinella from water.</title>
        <authorList>
            <person name="Deng Y."/>
        </authorList>
    </citation>
    <scope>NUCLEOTIDE SEQUENCE</scope>
    <source>
        <strain evidence="6">CPCC 100929</strain>
    </source>
</reference>
<dbReference type="SUPFAM" id="SSF46785">
    <property type="entry name" value="Winged helix' DNA-binding domain"/>
    <property type="match status" value="1"/>
</dbReference>
<dbReference type="PANTHER" id="PTHR30136">
    <property type="entry name" value="HELIX-TURN-HELIX TRANSCRIPTIONAL REGULATOR, ICLR FAMILY"/>
    <property type="match status" value="1"/>
</dbReference>
<sequence>MSTVGKAASLLELFSMAEPEIGLSELARRANLNKATTRRLLVALAEHRLVEQAAGTRHYRLGAGLSRLARIRDANFPFARIATPVLQDLAAATGETVHLSEFSGGALFTVGVELSAQANRVNVDAGQILPLHGTASGIAFLAFTTPDFVAAYLAKRLEAFTPHTLTAREKVAEQVRLAAERGYSVSAQGYSEGVHSIAAPVLGPDGHAVGALSVAAPLSRVDDTVAAAQGEAVMRAACEIAARLNGEPLTRARSRPS</sequence>
<protein>
    <submittedName>
        <fullName evidence="6">IclR family transcriptional regulator</fullName>
    </submittedName>
</protein>
<organism evidence="6 7">
    <name type="scientific">Shinella lacus</name>
    <dbReference type="NCBI Taxonomy" id="2654216"/>
    <lineage>
        <taxon>Bacteria</taxon>
        <taxon>Pseudomonadati</taxon>
        <taxon>Pseudomonadota</taxon>
        <taxon>Alphaproteobacteria</taxon>
        <taxon>Hyphomicrobiales</taxon>
        <taxon>Rhizobiaceae</taxon>
        <taxon>Shinella</taxon>
    </lineage>
</organism>
<dbReference type="PANTHER" id="PTHR30136:SF24">
    <property type="entry name" value="HTH-TYPE TRANSCRIPTIONAL REPRESSOR ALLR"/>
    <property type="match status" value="1"/>
</dbReference>
<dbReference type="Gene3D" id="1.10.10.10">
    <property type="entry name" value="Winged helix-like DNA-binding domain superfamily/Winged helix DNA-binding domain"/>
    <property type="match status" value="1"/>
</dbReference>
<accession>A0ABT1QZT9</accession>
<dbReference type="EMBL" id="WHSB02000001">
    <property type="protein sequence ID" value="MCQ4628433.1"/>
    <property type="molecule type" value="Genomic_DNA"/>
</dbReference>
<evidence type="ECO:0000313" key="6">
    <source>
        <dbReference type="EMBL" id="MCQ4628433.1"/>
    </source>
</evidence>
<feature type="domain" description="HTH iclR-type" evidence="4">
    <location>
        <begin position="1"/>
        <end position="63"/>
    </location>
</feature>
<name>A0ABT1QZT9_9HYPH</name>
<keyword evidence="1" id="KW-0805">Transcription regulation</keyword>
<dbReference type="SUPFAM" id="SSF55781">
    <property type="entry name" value="GAF domain-like"/>
    <property type="match status" value="1"/>
</dbReference>
<evidence type="ECO:0000259" key="4">
    <source>
        <dbReference type="PROSITE" id="PS51077"/>
    </source>
</evidence>
<dbReference type="InterPro" id="IPR036388">
    <property type="entry name" value="WH-like_DNA-bd_sf"/>
</dbReference>
<evidence type="ECO:0000259" key="5">
    <source>
        <dbReference type="PROSITE" id="PS51078"/>
    </source>
</evidence>
<dbReference type="InterPro" id="IPR029016">
    <property type="entry name" value="GAF-like_dom_sf"/>
</dbReference>
<evidence type="ECO:0000256" key="1">
    <source>
        <dbReference type="ARBA" id="ARBA00023015"/>
    </source>
</evidence>
<evidence type="ECO:0000313" key="7">
    <source>
        <dbReference type="Proteomes" id="UP000996601"/>
    </source>
</evidence>
<keyword evidence="7" id="KW-1185">Reference proteome</keyword>
<dbReference type="RefSeq" id="WP_256114467.1">
    <property type="nucleotide sequence ID" value="NZ_WHSB02000001.1"/>
</dbReference>
<dbReference type="Pfam" id="PF09339">
    <property type="entry name" value="HTH_IclR"/>
    <property type="match status" value="1"/>
</dbReference>
<dbReference type="SMART" id="SM00346">
    <property type="entry name" value="HTH_ICLR"/>
    <property type="match status" value="1"/>
</dbReference>
<dbReference type="InterPro" id="IPR005471">
    <property type="entry name" value="Tscrpt_reg_IclR_N"/>
</dbReference>
<keyword evidence="3" id="KW-0804">Transcription</keyword>